<dbReference type="SUPFAM" id="SSF81321">
    <property type="entry name" value="Family A G protein-coupled receptor-like"/>
    <property type="match status" value="1"/>
</dbReference>
<evidence type="ECO:0000256" key="10">
    <source>
        <dbReference type="SAM" id="Phobius"/>
    </source>
</evidence>
<evidence type="ECO:0000256" key="8">
    <source>
        <dbReference type="ARBA" id="ARBA00023224"/>
    </source>
</evidence>
<evidence type="ECO:0000256" key="6">
    <source>
        <dbReference type="ARBA" id="ARBA00023136"/>
    </source>
</evidence>
<name>A0A0P4WCU5_SCYOL</name>
<feature type="domain" description="G-protein coupled receptors family 1 profile" evidence="11">
    <location>
        <begin position="70"/>
        <end position="120"/>
    </location>
</feature>
<protein>
    <recommendedName>
        <fullName evidence="11">G-protein coupled receptors family 1 profile domain-containing protein</fullName>
    </recommendedName>
</protein>
<feature type="region of interest" description="Disordered" evidence="9">
    <location>
        <begin position="1"/>
        <end position="31"/>
    </location>
</feature>
<keyword evidence="4 10" id="KW-1133">Transmembrane helix</keyword>
<dbReference type="EMBL" id="GDRN01050638">
    <property type="protein sequence ID" value="JAI66452.1"/>
    <property type="molecule type" value="Transcribed_RNA"/>
</dbReference>
<reference evidence="12" key="1">
    <citation type="submission" date="2015-09" db="EMBL/GenBank/DDBJ databases">
        <title>Scylla olivacea transcriptome.</title>
        <authorList>
            <person name="Ikhwanuddin M."/>
        </authorList>
    </citation>
    <scope>NUCLEOTIDE SEQUENCE</scope>
</reference>
<proteinExistence type="inferred from homology"/>
<evidence type="ECO:0000313" key="12">
    <source>
        <dbReference type="EMBL" id="JAI66452.1"/>
    </source>
</evidence>
<feature type="transmembrane region" description="Helical" evidence="10">
    <location>
        <begin position="57"/>
        <end position="78"/>
    </location>
</feature>
<dbReference type="PROSITE" id="PS50262">
    <property type="entry name" value="G_PROTEIN_RECEP_F1_2"/>
    <property type="match status" value="1"/>
</dbReference>
<dbReference type="Pfam" id="PF00001">
    <property type="entry name" value="7tm_1"/>
    <property type="match status" value="1"/>
</dbReference>
<evidence type="ECO:0000259" key="11">
    <source>
        <dbReference type="PROSITE" id="PS50262"/>
    </source>
</evidence>
<evidence type="ECO:0000256" key="2">
    <source>
        <dbReference type="ARBA" id="ARBA00010663"/>
    </source>
</evidence>
<dbReference type="Gene3D" id="1.20.1070.10">
    <property type="entry name" value="Rhodopsin 7-helix transmembrane proteins"/>
    <property type="match status" value="1"/>
</dbReference>
<dbReference type="GO" id="GO:0004930">
    <property type="term" value="F:G protein-coupled receptor activity"/>
    <property type="evidence" value="ECO:0007669"/>
    <property type="project" value="UniProtKB-KW"/>
</dbReference>
<comment type="similarity">
    <text evidence="2">Belongs to the G-protein coupled receptor 1 family.</text>
</comment>
<dbReference type="InterPro" id="IPR000276">
    <property type="entry name" value="GPCR_Rhodpsn"/>
</dbReference>
<comment type="subcellular location">
    <subcellularLocation>
        <location evidence="1">Membrane</location>
        <topology evidence="1">Multi-pass membrane protein</topology>
    </subcellularLocation>
</comment>
<evidence type="ECO:0000256" key="5">
    <source>
        <dbReference type="ARBA" id="ARBA00023040"/>
    </source>
</evidence>
<feature type="transmembrane region" description="Helical" evidence="10">
    <location>
        <begin position="90"/>
        <end position="111"/>
    </location>
</feature>
<evidence type="ECO:0000256" key="9">
    <source>
        <dbReference type="SAM" id="MobiDB-lite"/>
    </source>
</evidence>
<evidence type="ECO:0000256" key="3">
    <source>
        <dbReference type="ARBA" id="ARBA00022692"/>
    </source>
</evidence>
<dbReference type="AlphaFoldDB" id="A0A0P4WCU5"/>
<dbReference type="InterPro" id="IPR017452">
    <property type="entry name" value="GPCR_Rhodpsn_7TM"/>
</dbReference>
<keyword evidence="7" id="KW-0675">Receptor</keyword>
<sequence>MNGSVGPAPRQPPVSAWWNGTTDDLGGGGGATNESEYDYDYEAALDTFFWSQLAPPLAVYAATYVVGVAGNGLIIFTICRFRRLKTTTNVFLASLASADLLLILLCIPVKVSRLTSRCAP</sequence>
<keyword evidence="8" id="KW-0807">Transducer</keyword>
<evidence type="ECO:0000256" key="7">
    <source>
        <dbReference type="ARBA" id="ARBA00023170"/>
    </source>
</evidence>
<evidence type="ECO:0000256" key="1">
    <source>
        <dbReference type="ARBA" id="ARBA00004141"/>
    </source>
</evidence>
<dbReference type="GO" id="GO:0005886">
    <property type="term" value="C:plasma membrane"/>
    <property type="evidence" value="ECO:0007669"/>
    <property type="project" value="TreeGrafter"/>
</dbReference>
<keyword evidence="3 10" id="KW-0812">Transmembrane</keyword>
<dbReference type="PRINTS" id="PR00237">
    <property type="entry name" value="GPCRRHODOPSN"/>
</dbReference>
<keyword evidence="6 10" id="KW-0472">Membrane</keyword>
<dbReference type="PANTHER" id="PTHR24243:SF233">
    <property type="entry name" value="THYROTROPIN-RELEASING HORMONE RECEPTOR"/>
    <property type="match status" value="1"/>
</dbReference>
<dbReference type="PANTHER" id="PTHR24243">
    <property type="entry name" value="G-PROTEIN COUPLED RECEPTOR"/>
    <property type="match status" value="1"/>
</dbReference>
<evidence type="ECO:0000256" key="4">
    <source>
        <dbReference type="ARBA" id="ARBA00022989"/>
    </source>
</evidence>
<accession>A0A0P4WCU5</accession>
<organism evidence="12">
    <name type="scientific">Scylla olivacea</name>
    <name type="common">Orange mud crab</name>
    <name type="synonym">Cancer olivacea</name>
    <dbReference type="NCBI Taxonomy" id="85551"/>
    <lineage>
        <taxon>Eukaryota</taxon>
        <taxon>Metazoa</taxon>
        <taxon>Ecdysozoa</taxon>
        <taxon>Arthropoda</taxon>
        <taxon>Crustacea</taxon>
        <taxon>Multicrustacea</taxon>
        <taxon>Malacostraca</taxon>
        <taxon>Eumalacostraca</taxon>
        <taxon>Eucarida</taxon>
        <taxon>Decapoda</taxon>
        <taxon>Pleocyemata</taxon>
        <taxon>Brachyura</taxon>
        <taxon>Eubrachyura</taxon>
        <taxon>Portunoidea</taxon>
        <taxon>Portunidae</taxon>
        <taxon>Portuninae</taxon>
        <taxon>Scylla</taxon>
    </lineage>
</organism>
<keyword evidence="5" id="KW-0297">G-protein coupled receptor</keyword>